<dbReference type="InterPro" id="IPR029035">
    <property type="entry name" value="DHS-like_NAD/FAD-binding_dom"/>
</dbReference>
<organism evidence="1 2">
    <name type="scientific">Rhizobium puerariae</name>
    <dbReference type="NCBI Taxonomy" id="1585791"/>
    <lineage>
        <taxon>Bacteria</taxon>
        <taxon>Pseudomonadati</taxon>
        <taxon>Pseudomonadota</taxon>
        <taxon>Alphaproteobacteria</taxon>
        <taxon>Hyphomicrobiales</taxon>
        <taxon>Rhizobiaceae</taxon>
        <taxon>Rhizobium/Agrobacterium group</taxon>
        <taxon>Rhizobium</taxon>
    </lineage>
</organism>
<evidence type="ECO:0000313" key="1">
    <source>
        <dbReference type="EMBL" id="MFB9952719.1"/>
    </source>
</evidence>
<dbReference type="Pfam" id="PF13289">
    <property type="entry name" value="SIR2_2"/>
    <property type="match status" value="1"/>
</dbReference>
<sequence length="585" mass="64898">MLQSEFISIFCERPAQFAWFLGAGTSRTAGLPTAGDVIWDLKRRYYRLQQDREVSPQDIQNEAVRTRIQAFLDSQGFPPLWADEEYTTYFQKIFGDDRERQRNYLKGILSEEKVTLSVGNRVLGGLLVAGLTRAVFTTNFDSVVEKAVAEVGGSSLQAYSLEGTGSALNAIQNEEFPFYCKLHGDFRFESLKNLAVDLATQNDNLSKALLAAGSRFGLVIAGYSGRDASVMSLLLKVLETPTPFPHGLYWTGLKGSAPHPAVESLLTQARNAGVKAEFVEIETFDALMSRIWRNIDGRPAAIDAKVRKARISSVHIPLPQAGNRKPILRLNALPITLPDRCLQLDLNETLDWRTLRAVIADYRRDIIVTKADVVWCWGEEADIRQAFGKRLKRISEATVPSDFHSSENLHYKAFFEEAITLSLASGKPLVSRMKPSAGFLIADTHAVDVGALAPLQRVVGKVSGRIAGLFSPIDHDHPDSEPVSWAEALRVSLDSRDGRTWLLLEPDVWVWPPHARKAATEFLEGRKSKRFNGVHNQLLNAWTEVALGTAERNVSLEIRPFSSGTSTENPAFQIGSRTAFSMSVS</sequence>
<comment type="caution">
    <text evidence="1">The sequence shown here is derived from an EMBL/GenBank/DDBJ whole genome shotgun (WGS) entry which is preliminary data.</text>
</comment>
<gene>
    <name evidence="1" type="ORF">ACFFP0_28060</name>
</gene>
<name>A0ABV6ARG7_9HYPH</name>
<proteinExistence type="predicted"/>
<reference evidence="1 2" key="1">
    <citation type="submission" date="2024-09" db="EMBL/GenBank/DDBJ databases">
        <authorList>
            <person name="Sun Q."/>
            <person name="Mori K."/>
        </authorList>
    </citation>
    <scope>NUCLEOTIDE SEQUENCE [LARGE SCALE GENOMIC DNA]</scope>
    <source>
        <strain evidence="1 2">TBRC 4938</strain>
    </source>
</reference>
<dbReference type="Proteomes" id="UP001589692">
    <property type="component" value="Unassembled WGS sequence"/>
</dbReference>
<evidence type="ECO:0000313" key="2">
    <source>
        <dbReference type="Proteomes" id="UP001589692"/>
    </source>
</evidence>
<accession>A0ABV6ARG7</accession>
<dbReference type="RefSeq" id="WP_377265521.1">
    <property type="nucleotide sequence ID" value="NZ_JBHMAA010000037.1"/>
</dbReference>
<protein>
    <submittedName>
        <fullName evidence="1">SIR2 family protein</fullName>
    </submittedName>
</protein>
<dbReference type="EMBL" id="JBHMAA010000037">
    <property type="protein sequence ID" value="MFB9952719.1"/>
    <property type="molecule type" value="Genomic_DNA"/>
</dbReference>
<keyword evidence="2" id="KW-1185">Reference proteome</keyword>
<dbReference type="SUPFAM" id="SSF52467">
    <property type="entry name" value="DHS-like NAD/FAD-binding domain"/>
    <property type="match status" value="1"/>
</dbReference>